<dbReference type="GO" id="GO:0019843">
    <property type="term" value="F:rRNA binding"/>
    <property type="evidence" value="ECO:0007669"/>
    <property type="project" value="UniProtKB-UniRule"/>
</dbReference>
<dbReference type="EMBL" id="MHJU01000009">
    <property type="protein sequence ID" value="OGY73657.1"/>
    <property type="molecule type" value="Genomic_DNA"/>
</dbReference>
<evidence type="ECO:0000256" key="7">
    <source>
        <dbReference type="HAMAP-Rule" id="MF_01325"/>
    </source>
</evidence>
<evidence type="ECO:0000256" key="8">
    <source>
        <dbReference type="SAM" id="MobiDB-lite"/>
    </source>
</evidence>
<dbReference type="InterPro" id="IPR000597">
    <property type="entry name" value="Ribosomal_uL3"/>
</dbReference>
<keyword evidence="2 7" id="KW-0699">rRNA-binding</keyword>
<accession>A0A1G2AC90</accession>
<comment type="subunit">
    <text evidence="7">Part of the 50S ribosomal subunit. Forms a cluster with proteins L14 and L19.</text>
</comment>
<comment type="caution">
    <text evidence="9">The sequence shown here is derived from an EMBL/GenBank/DDBJ whole genome shotgun (WGS) entry which is preliminary data.</text>
</comment>
<dbReference type="PANTHER" id="PTHR11229:SF16">
    <property type="entry name" value="LARGE RIBOSOMAL SUBUNIT PROTEIN UL3C"/>
    <property type="match status" value="1"/>
</dbReference>
<dbReference type="SUPFAM" id="SSF50447">
    <property type="entry name" value="Translation proteins"/>
    <property type="match status" value="1"/>
</dbReference>
<evidence type="ECO:0000256" key="3">
    <source>
        <dbReference type="ARBA" id="ARBA00022884"/>
    </source>
</evidence>
<dbReference type="GO" id="GO:0022625">
    <property type="term" value="C:cytosolic large ribosomal subunit"/>
    <property type="evidence" value="ECO:0007669"/>
    <property type="project" value="TreeGrafter"/>
</dbReference>
<dbReference type="InterPro" id="IPR019927">
    <property type="entry name" value="Ribosomal_uL3_bac/org-type"/>
</dbReference>
<dbReference type="PANTHER" id="PTHR11229">
    <property type="entry name" value="50S RIBOSOMAL PROTEIN L3"/>
    <property type="match status" value="1"/>
</dbReference>
<dbReference type="Gene3D" id="2.40.30.10">
    <property type="entry name" value="Translation factors"/>
    <property type="match status" value="1"/>
</dbReference>
<dbReference type="FunFam" id="2.40.30.10:FF:000004">
    <property type="entry name" value="50S ribosomal protein L3"/>
    <property type="match status" value="1"/>
</dbReference>
<comment type="similarity">
    <text evidence="1 7">Belongs to the universal ribosomal protein uL3 family.</text>
</comment>
<dbReference type="AlphaFoldDB" id="A0A1G2AC90"/>
<dbReference type="GO" id="GO:0003735">
    <property type="term" value="F:structural constituent of ribosome"/>
    <property type="evidence" value="ECO:0007669"/>
    <property type="project" value="UniProtKB-UniRule"/>
</dbReference>
<dbReference type="NCBIfam" id="TIGR03625">
    <property type="entry name" value="L3_bact"/>
    <property type="match status" value="1"/>
</dbReference>
<reference evidence="9 10" key="1">
    <citation type="journal article" date="2016" name="Nat. Commun.">
        <title>Thousands of microbial genomes shed light on interconnected biogeochemical processes in an aquifer system.</title>
        <authorList>
            <person name="Anantharaman K."/>
            <person name="Brown C.T."/>
            <person name="Hug L.A."/>
            <person name="Sharon I."/>
            <person name="Castelle C.J."/>
            <person name="Probst A.J."/>
            <person name="Thomas B.C."/>
            <person name="Singh A."/>
            <person name="Wilkins M.J."/>
            <person name="Karaoz U."/>
            <person name="Brodie E.L."/>
            <person name="Williams K.H."/>
            <person name="Hubbard S.S."/>
            <person name="Banfield J.F."/>
        </authorList>
    </citation>
    <scope>NUCLEOTIDE SEQUENCE [LARGE SCALE GENOMIC DNA]</scope>
</reference>
<dbReference type="Pfam" id="PF00297">
    <property type="entry name" value="Ribosomal_L3"/>
    <property type="match status" value="1"/>
</dbReference>
<dbReference type="Gene3D" id="3.30.160.810">
    <property type="match status" value="1"/>
</dbReference>
<keyword evidence="4 7" id="KW-0689">Ribosomal protein</keyword>
<organism evidence="9 10">
    <name type="scientific">Candidatus Jacksonbacteria bacterium RIFCSPLOWO2_02_FULL_44_20</name>
    <dbReference type="NCBI Taxonomy" id="1798460"/>
    <lineage>
        <taxon>Bacteria</taxon>
        <taxon>Candidatus Jacksoniibacteriota</taxon>
    </lineage>
</organism>
<protein>
    <recommendedName>
        <fullName evidence="6 7">Large ribosomal subunit protein uL3</fullName>
    </recommendedName>
</protein>
<comment type="function">
    <text evidence="7">One of the primary rRNA binding proteins, it binds directly near the 3'-end of the 23S rRNA, where it nucleates assembly of the 50S subunit.</text>
</comment>
<sequence>MKFIVGKKLNMTQLWSENGKRLSVSAVLAGPCFITQIKTKDTDGYDAVQIGFEEVKETRFTKPEKGHLKKSGKYLRTTVEFRLKGRSIEEKLKVGEQISATIFQENDRVSVQSISKGKGFQGVVRRHGFSGAPATHGHKDQLRMPGSIGATNPQRVTKGRRMAGRMGNDTVTVQNLKIIKVDGENNVLYVKGAIPGARGAIVKIKSV</sequence>
<name>A0A1G2AC90_9BACT</name>
<evidence type="ECO:0000256" key="2">
    <source>
        <dbReference type="ARBA" id="ARBA00022730"/>
    </source>
</evidence>
<keyword evidence="3 7" id="KW-0694">RNA-binding</keyword>
<evidence type="ECO:0000256" key="1">
    <source>
        <dbReference type="ARBA" id="ARBA00006540"/>
    </source>
</evidence>
<gene>
    <name evidence="7" type="primary">rplC</name>
    <name evidence="9" type="ORF">A3H61_00520</name>
</gene>
<evidence type="ECO:0000256" key="4">
    <source>
        <dbReference type="ARBA" id="ARBA00022980"/>
    </source>
</evidence>
<feature type="region of interest" description="Disordered" evidence="8">
    <location>
        <begin position="131"/>
        <end position="154"/>
    </location>
</feature>
<dbReference type="HAMAP" id="MF_01325_B">
    <property type="entry name" value="Ribosomal_uL3_B"/>
    <property type="match status" value="1"/>
</dbReference>
<dbReference type="FunFam" id="3.30.160.810:FF:000001">
    <property type="entry name" value="50S ribosomal protein L3"/>
    <property type="match status" value="1"/>
</dbReference>
<evidence type="ECO:0000313" key="9">
    <source>
        <dbReference type="EMBL" id="OGY73657.1"/>
    </source>
</evidence>
<evidence type="ECO:0000256" key="5">
    <source>
        <dbReference type="ARBA" id="ARBA00023274"/>
    </source>
</evidence>
<evidence type="ECO:0000256" key="6">
    <source>
        <dbReference type="ARBA" id="ARBA00035243"/>
    </source>
</evidence>
<dbReference type="Proteomes" id="UP000178315">
    <property type="component" value="Unassembled WGS sequence"/>
</dbReference>
<proteinExistence type="inferred from homology"/>
<dbReference type="GO" id="GO:0006412">
    <property type="term" value="P:translation"/>
    <property type="evidence" value="ECO:0007669"/>
    <property type="project" value="UniProtKB-UniRule"/>
</dbReference>
<dbReference type="InterPro" id="IPR009000">
    <property type="entry name" value="Transl_B-barrel_sf"/>
</dbReference>
<evidence type="ECO:0000313" key="10">
    <source>
        <dbReference type="Proteomes" id="UP000178315"/>
    </source>
</evidence>
<keyword evidence="5 7" id="KW-0687">Ribonucleoprotein</keyword>